<gene>
    <name evidence="1" type="ORF">MNB_SUP05-5-978</name>
</gene>
<dbReference type="EMBL" id="FPHJ01000006">
    <property type="protein sequence ID" value="SFV52585.1"/>
    <property type="molecule type" value="Genomic_DNA"/>
</dbReference>
<sequence length="43" mass="5189">MLFFLNQKNKSIINNIKTNNIEIYLKEILTRLTSLENYLMKNN</sequence>
<protein>
    <submittedName>
        <fullName evidence="1">Uncharacterized protein</fullName>
    </submittedName>
</protein>
<accession>A0A1W1BGG9</accession>
<evidence type="ECO:0000313" key="1">
    <source>
        <dbReference type="EMBL" id="SFV52585.1"/>
    </source>
</evidence>
<name>A0A1W1BGG9_9ZZZZ</name>
<organism evidence="1">
    <name type="scientific">hydrothermal vent metagenome</name>
    <dbReference type="NCBI Taxonomy" id="652676"/>
    <lineage>
        <taxon>unclassified sequences</taxon>
        <taxon>metagenomes</taxon>
        <taxon>ecological metagenomes</taxon>
    </lineage>
</organism>
<proteinExistence type="predicted"/>
<reference evidence="1" key="1">
    <citation type="submission" date="2016-10" db="EMBL/GenBank/DDBJ databases">
        <authorList>
            <person name="de Groot N.N."/>
        </authorList>
    </citation>
    <scope>NUCLEOTIDE SEQUENCE</scope>
</reference>
<dbReference type="AlphaFoldDB" id="A0A1W1BGG9"/>